<dbReference type="CDD" id="cd22255">
    <property type="entry name" value="PBD_PPP1R3A"/>
    <property type="match status" value="1"/>
</dbReference>
<dbReference type="GO" id="GO:2001069">
    <property type="term" value="F:glycogen binding"/>
    <property type="evidence" value="ECO:0007669"/>
    <property type="project" value="TreeGrafter"/>
</dbReference>
<name>A0A8M1KPQ8_CLUHA</name>
<feature type="compositionally biased region" description="Polar residues" evidence="1">
    <location>
        <begin position="707"/>
        <end position="720"/>
    </location>
</feature>
<keyword evidence="2" id="KW-0812">Transmembrane</keyword>
<feature type="region of interest" description="Disordered" evidence="1">
    <location>
        <begin position="576"/>
        <end position="609"/>
    </location>
</feature>
<organism evidence="4 5">
    <name type="scientific">Clupea harengus</name>
    <name type="common">Atlantic herring</name>
    <dbReference type="NCBI Taxonomy" id="7950"/>
    <lineage>
        <taxon>Eukaryota</taxon>
        <taxon>Metazoa</taxon>
        <taxon>Chordata</taxon>
        <taxon>Craniata</taxon>
        <taxon>Vertebrata</taxon>
        <taxon>Euteleostomi</taxon>
        <taxon>Actinopterygii</taxon>
        <taxon>Neopterygii</taxon>
        <taxon>Teleostei</taxon>
        <taxon>Clupei</taxon>
        <taxon>Clupeiformes</taxon>
        <taxon>Clupeoidei</taxon>
        <taxon>Clupeidae</taxon>
        <taxon>Clupea</taxon>
    </lineage>
</organism>
<feature type="compositionally biased region" description="Basic and acidic residues" evidence="1">
    <location>
        <begin position="249"/>
        <end position="263"/>
    </location>
</feature>
<accession>A0A8M1KPQ8</accession>
<dbReference type="PROSITE" id="PS51159">
    <property type="entry name" value="CBM21"/>
    <property type="match status" value="1"/>
</dbReference>
<feature type="compositionally biased region" description="Acidic residues" evidence="1">
    <location>
        <begin position="739"/>
        <end position="749"/>
    </location>
</feature>
<dbReference type="InterPro" id="IPR050782">
    <property type="entry name" value="PP1_regulatory_subunit_3"/>
</dbReference>
<dbReference type="AlphaFoldDB" id="A0A8M1KPQ8"/>
<evidence type="ECO:0000313" key="5">
    <source>
        <dbReference type="RefSeq" id="XP_042566041.1"/>
    </source>
</evidence>
<feature type="compositionally biased region" description="Basic and acidic residues" evidence="1">
    <location>
        <begin position="721"/>
        <end position="738"/>
    </location>
</feature>
<evidence type="ECO:0000256" key="2">
    <source>
        <dbReference type="SAM" id="Phobius"/>
    </source>
</evidence>
<evidence type="ECO:0000313" key="4">
    <source>
        <dbReference type="Proteomes" id="UP000515152"/>
    </source>
</evidence>
<protein>
    <submittedName>
        <fullName evidence="5">Uncharacterized protein ppp1r3aa isoform X2</fullName>
    </submittedName>
</protein>
<dbReference type="CTD" id="101883146"/>
<feature type="domain" description="CBM21" evidence="3">
    <location>
        <begin position="130"/>
        <end position="238"/>
    </location>
</feature>
<dbReference type="Pfam" id="PF03370">
    <property type="entry name" value="CBM_21"/>
    <property type="match status" value="1"/>
</dbReference>
<keyword evidence="2" id="KW-1133">Transmembrane helix</keyword>
<gene>
    <name evidence="5" type="primary">ppp1r3aa</name>
</gene>
<feature type="region of interest" description="Disordered" evidence="1">
    <location>
        <begin position="29"/>
        <end position="71"/>
    </location>
</feature>
<dbReference type="RefSeq" id="XP_042566041.1">
    <property type="nucleotide sequence ID" value="XM_042710107.1"/>
</dbReference>
<dbReference type="GO" id="GO:0000164">
    <property type="term" value="C:protein phosphatase type 1 complex"/>
    <property type="evidence" value="ECO:0007669"/>
    <property type="project" value="TreeGrafter"/>
</dbReference>
<keyword evidence="4" id="KW-1185">Reference proteome</keyword>
<dbReference type="GO" id="GO:0008157">
    <property type="term" value="F:protein phosphatase 1 binding"/>
    <property type="evidence" value="ECO:0007669"/>
    <property type="project" value="TreeGrafter"/>
</dbReference>
<dbReference type="InterPro" id="IPR005036">
    <property type="entry name" value="CBM21_dom"/>
</dbReference>
<evidence type="ECO:0000256" key="1">
    <source>
        <dbReference type="SAM" id="MobiDB-lite"/>
    </source>
</evidence>
<dbReference type="GeneID" id="105897574"/>
<feature type="transmembrane region" description="Helical" evidence="2">
    <location>
        <begin position="1067"/>
        <end position="1098"/>
    </location>
</feature>
<feature type="region of interest" description="Disordered" evidence="1">
    <location>
        <begin position="249"/>
        <end position="273"/>
    </location>
</feature>
<keyword evidence="2" id="KW-0472">Membrane</keyword>
<dbReference type="PANTHER" id="PTHR12307:SF2">
    <property type="entry name" value="PROTEIN PHOSPHATASE 1 REGULATORY SUBUNIT 3A"/>
    <property type="match status" value="1"/>
</dbReference>
<dbReference type="PANTHER" id="PTHR12307">
    <property type="entry name" value="PROTEIN PHOSPHATASE 1 REGULATORY SUBUNIT"/>
    <property type="match status" value="1"/>
</dbReference>
<dbReference type="GO" id="GO:0005979">
    <property type="term" value="P:regulation of glycogen biosynthetic process"/>
    <property type="evidence" value="ECO:0007669"/>
    <property type="project" value="TreeGrafter"/>
</dbReference>
<evidence type="ECO:0000259" key="3">
    <source>
        <dbReference type="PROSITE" id="PS51159"/>
    </source>
</evidence>
<dbReference type="Proteomes" id="UP000515152">
    <property type="component" value="Chromosome 16"/>
</dbReference>
<proteinExistence type="predicted"/>
<reference evidence="5" key="1">
    <citation type="submission" date="2025-08" db="UniProtKB">
        <authorList>
            <consortium name="RefSeq"/>
        </authorList>
    </citation>
    <scope>IDENTIFICATION</scope>
</reference>
<sequence>MSAEVPQLREASCFTMPLDSSPWFQCPAKEDEIRREEEDSEEVDSEGKWRSKSPPTSDVSDESEPESPPPIVRRRVSFADALGLNLVSVKEFSCQDPEVEVKELLCGLETDKYYLSCLFTSPSPEVLLKKLEEKKVVLEAIELLPGTTTLRGTIRVANLCYDKAVYVRTTYNCWASHFDILAEYIPGSSDRDTDGFSFRLTLVPPFKPEGVRIEFCLRYETPTGEFWESNDGMNYVLFCLKQMHRDKEAKGRGRVKDKEEMTKPKGQRSCLKTASKKMWPESNPVAGTGEIQDSVSHKVAKAARKAVDNTEKYASEDCLQKTLVDSRRSRRRARVANVKDHFTQKETEALLGHFSSGEKNCSLIPECNVDTWSDATTTTELLKNEHADTRTDKAHILMYHQIPLLSLSWDRNSGQKDITNSPDNHAPCSGAVLEHQTEHTQNELDGSAGYTQGAHGSGTNSTINAVEELSCPPPIASHFQSFLNQSDEAMQPAGLKELIQVAQTETGIQDVLWPQASLHMTAASSSSLEEIQKSVCHVIDDPARDVGEGKPALNSISRRAEVEGVTAQETFVAHSATQTTTEGAAERTEPVVTHASKKIPQESAQSSGEIVAETMASIETIEKTAAETIVMNTEMAQKEGEMTPPQVTEAKKACAVETATTPTSSPWKPLGANERVSPGPWEREGKGGSELSVNTMAKVKGGESQDRVSPTSGDDTMTFTDTDRATVHERVHPMRQREGEEEMVAEGEGEGEHPFKILNEREYKESGEAKRDMIQEKEGDLSREMSHFKATRQDVAVVSETDRLECKVSKERREDYAAEDWKDEMEKCLGLGREQGYVNEPALYEQFTKASKGLEGECHRKSHSGMLTEGLGRMGGERCLMGDNSTVLTNSVGSEEEQGTVTLVKGKGKKLWDAAPKACAVEGSSGGMSLPSINALVDQPVAQDPCVPTPTPIQTLCSIQITLGGQDPFLFDLEETSPVCQVGTATWSTCAISAPLGDAHEKGVALRHGRPPQPVGHLQSPREEAEVHTQFPRIPAPGRGSDVARPAPLSLWLNEVCSLSAMSRGAVYALLFVMFFLTAYVCDLPVCLAIYLVSLYWWCCHGEKTPLPGAKVTD</sequence>
<feature type="region of interest" description="Disordered" evidence="1">
    <location>
        <begin position="659"/>
        <end position="753"/>
    </location>
</feature>